<feature type="compositionally biased region" description="Low complexity" evidence="1">
    <location>
        <begin position="86"/>
        <end position="100"/>
    </location>
</feature>
<protein>
    <submittedName>
        <fullName evidence="2">Uncharacterized protein</fullName>
    </submittedName>
</protein>
<evidence type="ECO:0000256" key="1">
    <source>
        <dbReference type="SAM" id="MobiDB-lite"/>
    </source>
</evidence>
<organism evidence="2 3">
    <name type="scientific">Obba rivulosa</name>
    <dbReference type="NCBI Taxonomy" id="1052685"/>
    <lineage>
        <taxon>Eukaryota</taxon>
        <taxon>Fungi</taxon>
        <taxon>Dikarya</taxon>
        <taxon>Basidiomycota</taxon>
        <taxon>Agaricomycotina</taxon>
        <taxon>Agaricomycetes</taxon>
        <taxon>Polyporales</taxon>
        <taxon>Gelatoporiaceae</taxon>
        <taxon>Obba</taxon>
    </lineage>
</organism>
<dbReference type="AlphaFoldDB" id="A0A8E2DIX8"/>
<evidence type="ECO:0000313" key="2">
    <source>
        <dbReference type="EMBL" id="OCH84193.1"/>
    </source>
</evidence>
<accession>A0A8E2DIX8</accession>
<keyword evidence="3" id="KW-1185">Reference proteome</keyword>
<reference evidence="2 3" key="1">
    <citation type="submission" date="2016-07" db="EMBL/GenBank/DDBJ databases">
        <title>Draft genome of the white-rot fungus Obba rivulosa 3A-2.</title>
        <authorList>
            <consortium name="DOE Joint Genome Institute"/>
            <person name="Miettinen O."/>
            <person name="Riley R."/>
            <person name="Acob R."/>
            <person name="Barry K."/>
            <person name="Cullen D."/>
            <person name="De Vries R."/>
            <person name="Hainaut M."/>
            <person name="Hatakka A."/>
            <person name="Henrissat B."/>
            <person name="Hilden K."/>
            <person name="Kuo R."/>
            <person name="Labutti K."/>
            <person name="Lipzen A."/>
            <person name="Makela M.R."/>
            <person name="Sandor L."/>
            <person name="Spatafora J.W."/>
            <person name="Grigoriev I.V."/>
            <person name="Hibbett D.S."/>
        </authorList>
    </citation>
    <scope>NUCLEOTIDE SEQUENCE [LARGE SCALE GENOMIC DNA]</scope>
    <source>
        <strain evidence="2 3">3A-2</strain>
    </source>
</reference>
<dbReference type="Proteomes" id="UP000250043">
    <property type="component" value="Unassembled WGS sequence"/>
</dbReference>
<evidence type="ECO:0000313" key="3">
    <source>
        <dbReference type="Proteomes" id="UP000250043"/>
    </source>
</evidence>
<sequence>MTSRSYRFRPTLRDHMLDQLEADCHDAMEDAIALWGAGDGHEFDDTYSSDEYDDARTGNDAPADDESARGSSDLAPSSPGNSIDVSTPSTPLSLMSTPASITESEDQDEDELMSTSTSSSMIILAALEKIAALFAAEHDRVCTTQTLFRNPSAL</sequence>
<name>A0A8E2DIX8_9APHY</name>
<dbReference type="EMBL" id="KV722709">
    <property type="protein sequence ID" value="OCH84193.1"/>
    <property type="molecule type" value="Genomic_DNA"/>
</dbReference>
<proteinExistence type="predicted"/>
<feature type="region of interest" description="Disordered" evidence="1">
    <location>
        <begin position="44"/>
        <end position="115"/>
    </location>
</feature>
<gene>
    <name evidence="2" type="ORF">OBBRIDRAFT_829600</name>
</gene>
<feature type="compositionally biased region" description="Polar residues" evidence="1">
    <location>
        <begin position="74"/>
        <end position="85"/>
    </location>
</feature>
<feature type="compositionally biased region" description="Acidic residues" evidence="1">
    <location>
        <begin position="103"/>
        <end position="112"/>
    </location>
</feature>